<accession>A0ABZ2YV36</accession>
<feature type="transmembrane region" description="Helical" evidence="6">
    <location>
        <begin position="47"/>
        <end position="67"/>
    </location>
</feature>
<evidence type="ECO:0000256" key="2">
    <source>
        <dbReference type="ARBA" id="ARBA00022475"/>
    </source>
</evidence>
<keyword evidence="5 6" id="KW-0472">Membrane</keyword>
<feature type="transmembrane region" description="Helical" evidence="6">
    <location>
        <begin position="215"/>
        <end position="236"/>
    </location>
</feature>
<evidence type="ECO:0000256" key="5">
    <source>
        <dbReference type="ARBA" id="ARBA00023136"/>
    </source>
</evidence>
<protein>
    <submittedName>
        <fullName evidence="7">Oligosaccharide flippase family protein</fullName>
    </submittedName>
</protein>
<feature type="transmembrane region" description="Helical" evidence="6">
    <location>
        <begin position="256"/>
        <end position="279"/>
    </location>
</feature>
<evidence type="ECO:0000256" key="4">
    <source>
        <dbReference type="ARBA" id="ARBA00022989"/>
    </source>
</evidence>
<gene>
    <name evidence="7" type="ORF">WJU16_11290</name>
</gene>
<dbReference type="Proteomes" id="UP001485459">
    <property type="component" value="Chromosome"/>
</dbReference>
<dbReference type="EMBL" id="CP149822">
    <property type="protein sequence ID" value="WZN43611.1"/>
    <property type="molecule type" value="Genomic_DNA"/>
</dbReference>
<keyword evidence="4 6" id="KW-1133">Transmembrane helix</keyword>
<evidence type="ECO:0000313" key="7">
    <source>
        <dbReference type="EMBL" id="WZN43611.1"/>
    </source>
</evidence>
<evidence type="ECO:0000313" key="8">
    <source>
        <dbReference type="Proteomes" id="UP001485459"/>
    </source>
</evidence>
<feature type="transmembrane region" description="Helical" evidence="6">
    <location>
        <begin position="291"/>
        <end position="311"/>
    </location>
</feature>
<keyword evidence="8" id="KW-1185">Reference proteome</keyword>
<dbReference type="PANTHER" id="PTHR30250:SF11">
    <property type="entry name" value="O-ANTIGEN TRANSPORTER-RELATED"/>
    <property type="match status" value="1"/>
</dbReference>
<evidence type="ECO:0000256" key="6">
    <source>
        <dbReference type="SAM" id="Phobius"/>
    </source>
</evidence>
<sequence>MASDKVSKIIIVFMGQMFNLLLLFLLTPYLSRSLSKHEFGTFSQVQLLSTLIVAIFSLGLSRIFYLVIEKREFEKKDAFKTIMFMAFILGLAGSIASFFSSPLWAILLKNPYIQLPLTIYAPFFLLNSLNLLLELTLIHKGLIRRDMTIIIASNILKLGLLLLSIQIWRSFTFIFWIIGTIAPLAQTIMYLFSIPLREFFEGTLRKHIYKFIIKIGLPLGVTGVLAASYTYLAGFFVSNMFNTEDFAIYRNGSFEIPFLGIIATSVASILTPQFANLLAEGKREEVARLKTLSISEVAAISYPIIFVILFLQKTWLCCTSLKSM</sequence>
<evidence type="ECO:0000256" key="3">
    <source>
        <dbReference type="ARBA" id="ARBA00022692"/>
    </source>
</evidence>
<feature type="transmembrane region" description="Helical" evidence="6">
    <location>
        <begin position="149"/>
        <end position="168"/>
    </location>
</feature>
<name>A0ABZ2YV36_9BACT</name>
<keyword evidence="3 6" id="KW-0812">Transmembrane</keyword>
<feature type="transmembrane region" description="Helical" evidence="6">
    <location>
        <begin position="79"/>
        <end position="99"/>
    </location>
</feature>
<proteinExistence type="predicted"/>
<organism evidence="7 8">
    <name type="scientific">Chitinophaga pollutisoli</name>
    <dbReference type="NCBI Taxonomy" id="3133966"/>
    <lineage>
        <taxon>Bacteria</taxon>
        <taxon>Pseudomonadati</taxon>
        <taxon>Bacteroidota</taxon>
        <taxon>Chitinophagia</taxon>
        <taxon>Chitinophagales</taxon>
        <taxon>Chitinophagaceae</taxon>
        <taxon>Chitinophaga</taxon>
    </lineage>
</organism>
<dbReference type="Pfam" id="PF13440">
    <property type="entry name" value="Polysacc_synt_3"/>
    <property type="match status" value="1"/>
</dbReference>
<dbReference type="RefSeq" id="WP_341838416.1">
    <property type="nucleotide sequence ID" value="NZ_CP149822.1"/>
</dbReference>
<dbReference type="InterPro" id="IPR050833">
    <property type="entry name" value="Poly_Biosynth_Transport"/>
</dbReference>
<feature type="transmembrane region" description="Helical" evidence="6">
    <location>
        <begin position="119"/>
        <end position="137"/>
    </location>
</feature>
<keyword evidence="2" id="KW-1003">Cell membrane</keyword>
<feature type="transmembrane region" description="Helical" evidence="6">
    <location>
        <begin position="174"/>
        <end position="194"/>
    </location>
</feature>
<comment type="subcellular location">
    <subcellularLocation>
        <location evidence="1">Cell membrane</location>
        <topology evidence="1">Multi-pass membrane protein</topology>
    </subcellularLocation>
</comment>
<feature type="transmembrane region" description="Helical" evidence="6">
    <location>
        <begin position="9"/>
        <end position="27"/>
    </location>
</feature>
<dbReference type="PANTHER" id="PTHR30250">
    <property type="entry name" value="PST FAMILY PREDICTED COLANIC ACID TRANSPORTER"/>
    <property type="match status" value="1"/>
</dbReference>
<reference evidence="8" key="1">
    <citation type="submission" date="2024-03" db="EMBL/GenBank/DDBJ databases">
        <title>Chitinophaga horti sp. nov., isolated from garden soil.</title>
        <authorList>
            <person name="Lee D.S."/>
            <person name="Han D.M."/>
            <person name="Baek J.H."/>
            <person name="Choi D.G."/>
            <person name="Jeon J.H."/>
            <person name="Jeon C.O."/>
        </authorList>
    </citation>
    <scope>NUCLEOTIDE SEQUENCE [LARGE SCALE GENOMIC DNA]</scope>
    <source>
        <strain evidence="8">GPA1</strain>
    </source>
</reference>
<evidence type="ECO:0000256" key="1">
    <source>
        <dbReference type="ARBA" id="ARBA00004651"/>
    </source>
</evidence>